<evidence type="ECO:0000259" key="18">
    <source>
        <dbReference type="PROSITE" id="PS50089"/>
    </source>
</evidence>
<feature type="compositionally biased region" description="Basic and acidic residues" evidence="17">
    <location>
        <begin position="36"/>
        <end position="48"/>
    </location>
</feature>
<dbReference type="PROSITE" id="PS50089">
    <property type="entry name" value="ZF_RING_2"/>
    <property type="match status" value="1"/>
</dbReference>
<dbReference type="GO" id="GO:0005634">
    <property type="term" value="C:nucleus"/>
    <property type="evidence" value="ECO:0007669"/>
    <property type="project" value="UniProtKB-SubCell"/>
</dbReference>
<dbReference type="InterPro" id="IPR013083">
    <property type="entry name" value="Znf_RING/FYVE/PHD"/>
</dbReference>
<feature type="region of interest" description="Disordered" evidence="17">
    <location>
        <begin position="550"/>
        <end position="570"/>
    </location>
</feature>
<dbReference type="CDD" id="cd16536">
    <property type="entry name" value="RING-HC_RNF10"/>
    <property type="match status" value="1"/>
</dbReference>
<dbReference type="InterPro" id="IPR017907">
    <property type="entry name" value="Znf_RING_CS"/>
</dbReference>
<comment type="pathway">
    <text evidence="4">Protein modification; protein ubiquitination.</text>
</comment>
<evidence type="ECO:0000256" key="11">
    <source>
        <dbReference type="ARBA" id="ARBA00022786"/>
    </source>
</evidence>
<feature type="region of interest" description="Disordered" evidence="17">
    <location>
        <begin position="590"/>
        <end position="616"/>
    </location>
</feature>
<organism evidence="19">
    <name type="scientific">Centruroides hentzi</name>
    <dbReference type="NCBI Taxonomy" id="88313"/>
    <lineage>
        <taxon>Eukaryota</taxon>
        <taxon>Metazoa</taxon>
        <taxon>Ecdysozoa</taxon>
        <taxon>Arthropoda</taxon>
        <taxon>Chelicerata</taxon>
        <taxon>Arachnida</taxon>
        <taxon>Scorpiones</taxon>
        <taxon>Buthida</taxon>
        <taxon>Buthoidea</taxon>
        <taxon>Buthidae</taxon>
        <taxon>Centruroides</taxon>
    </lineage>
</organism>
<evidence type="ECO:0000256" key="10">
    <source>
        <dbReference type="ARBA" id="ARBA00022771"/>
    </source>
</evidence>
<feature type="region of interest" description="Disordered" evidence="17">
    <location>
        <begin position="717"/>
        <end position="743"/>
    </location>
</feature>
<feature type="region of interest" description="Disordered" evidence="17">
    <location>
        <begin position="386"/>
        <end position="419"/>
    </location>
</feature>
<feature type="compositionally biased region" description="Polar residues" evidence="17">
    <location>
        <begin position="393"/>
        <end position="419"/>
    </location>
</feature>
<dbReference type="Pfam" id="PF00097">
    <property type="entry name" value="zf-C3HC4"/>
    <property type="match status" value="1"/>
</dbReference>
<evidence type="ECO:0000256" key="1">
    <source>
        <dbReference type="ARBA" id="ARBA00000900"/>
    </source>
</evidence>
<protein>
    <recommendedName>
        <fullName evidence="14">E3 ubiquitin-protein ligase RNF10</fullName>
        <ecNumber evidence="6">2.3.2.27</ecNumber>
    </recommendedName>
    <alternativeName>
        <fullName evidence="15">RING finger protein 10</fullName>
    </alternativeName>
</protein>
<dbReference type="InterPro" id="IPR001841">
    <property type="entry name" value="Znf_RING"/>
</dbReference>
<accession>A0A2I9LPJ3</accession>
<dbReference type="SMART" id="SM00184">
    <property type="entry name" value="RING"/>
    <property type="match status" value="1"/>
</dbReference>
<evidence type="ECO:0000313" key="19">
    <source>
        <dbReference type="EMBL" id="MBW20305.1"/>
    </source>
</evidence>
<evidence type="ECO:0000256" key="3">
    <source>
        <dbReference type="ARBA" id="ARBA00004496"/>
    </source>
</evidence>
<feature type="region of interest" description="Disordered" evidence="17">
    <location>
        <begin position="653"/>
        <end position="688"/>
    </location>
</feature>
<keyword evidence="8" id="KW-0808">Transferase</keyword>
<evidence type="ECO:0000256" key="8">
    <source>
        <dbReference type="ARBA" id="ARBA00022679"/>
    </source>
</evidence>
<dbReference type="InterPro" id="IPR039739">
    <property type="entry name" value="MAG2/RNF10"/>
</dbReference>
<evidence type="ECO:0000256" key="13">
    <source>
        <dbReference type="ARBA" id="ARBA00023242"/>
    </source>
</evidence>
<dbReference type="AlphaFoldDB" id="A0A2I9LPJ3"/>
<evidence type="ECO:0000256" key="12">
    <source>
        <dbReference type="ARBA" id="ARBA00022833"/>
    </source>
</evidence>
<evidence type="ECO:0000256" key="17">
    <source>
        <dbReference type="SAM" id="MobiDB-lite"/>
    </source>
</evidence>
<evidence type="ECO:0000256" key="16">
    <source>
        <dbReference type="PROSITE-ProRule" id="PRU00175"/>
    </source>
</evidence>
<dbReference type="FunFam" id="3.30.40.10:FF:000112">
    <property type="entry name" value="RING finger protein 10"/>
    <property type="match status" value="1"/>
</dbReference>
<dbReference type="Gene3D" id="3.30.40.10">
    <property type="entry name" value="Zinc/RING finger domain, C3HC4 (zinc finger)"/>
    <property type="match status" value="1"/>
</dbReference>
<dbReference type="PROSITE" id="PS00518">
    <property type="entry name" value="ZF_RING_1"/>
    <property type="match status" value="1"/>
</dbReference>
<comment type="catalytic activity">
    <reaction evidence="1">
        <text>S-ubiquitinyl-[E2 ubiquitin-conjugating enzyme]-L-cysteine + [acceptor protein]-L-lysine = [E2 ubiquitin-conjugating enzyme]-L-cysteine + N(6)-ubiquitinyl-[acceptor protein]-L-lysine.</text>
        <dbReference type="EC" id="2.3.2.27"/>
    </reaction>
</comment>
<reference evidence="19" key="1">
    <citation type="journal article" date="2017" name="Toxicon">
        <title>Venom-gland transcriptomics and venom proteomics of the Hentz striped scorpion (Centruroides hentzi; Buthidae) reveal high toxin diversity in a harmless member of a lethal family.</title>
        <authorList>
            <person name="Ward M.J."/>
            <person name="Ellsworth S.A."/>
            <person name="Rokyta D.R."/>
        </authorList>
    </citation>
    <scope>NUCLEOTIDE SEQUENCE</scope>
    <source>
        <tissue evidence="19">Venom gland</tissue>
    </source>
</reference>
<dbReference type="PANTHER" id="PTHR12983:SF9">
    <property type="entry name" value="E3 UBIQUITIN-PROTEIN LIGASE RNF10"/>
    <property type="match status" value="1"/>
</dbReference>
<name>A0A2I9LPJ3_9SCOR</name>
<evidence type="ECO:0000256" key="15">
    <source>
        <dbReference type="ARBA" id="ARBA00035390"/>
    </source>
</evidence>
<feature type="compositionally biased region" description="Polar residues" evidence="17">
    <location>
        <begin position="734"/>
        <end position="743"/>
    </location>
</feature>
<keyword evidence="10 16" id="KW-0863">Zinc-finger</keyword>
<dbReference type="SUPFAM" id="SSF57850">
    <property type="entry name" value="RING/U-box"/>
    <property type="match status" value="1"/>
</dbReference>
<dbReference type="GO" id="GO:0061630">
    <property type="term" value="F:ubiquitin protein ligase activity"/>
    <property type="evidence" value="ECO:0007669"/>
    <property type="project" value="UniProtKB-EC"/>
</dbReference>
<dbReference type="GO" id="GO:0005737">
    <property type="term" value="C:cytoplasm"/>
    <property type="evidence" value="ECO:0007669"/>
    <property type="project" value="UniProtKB-SubCell"/>
</dbReference>
<keyword evidence="9" id="KW-0479">Metal-binding</keyword>
<dbReference type="GO" id="GO:0000976">
    <property type="term" value="F:transcription cis-regulatory region binding"/>
    <property type="evidence" value="ECO:0007669"/>
    <property type="project" value="TreeGrafter"/>
</dbReference>
<evidence type="ECO:0000256" key="5">
    <source>
        <dbReference type="ARBA" id="ARBA00008117"/>
    </source>
</evidence>
<dbReference type="GO" id="GO:0008270">
    <property type="term" value="F:zinc ion binding"/>
    <property type="evidence" value="ECO:0007669"/>
    <property type="project" value="UniProtKB-KW"/>
</dbReference>
<evidence type="ECO:0000256" key="9">
    <source>
        <dbReference type="ARBA" id="ARBA00022723"/>
    </source>
</evidence>
<dbReference type="EC" id="2.3.2.27" evidence="6"/>
<keyword evidence="7" id="KW-0963">Cytoplasm</keyword>
<feature type="compositionally biased region" description="Basic and acidic residues" evidence="17">
    <location>
        <begin position="554"/>
        <end position="570"/>
    </location>
</feature>
<proteinExistence type="inferred from homology"/>
<evidence type="ECO:0000256" key="6">
    <source>
        <dbReference type="ARBA" id="ARBA00012483"/>
    </source>
</evidence>
<evidence type="ECO:0000256" key="4">
    <source>
        <dbReference type="ARBA" id="ARBA00004906"/>
    </source>
</evidence>
<evidence type="ECO:0000256" key="2">
    <source>
        <dbReference type="ARBA" id="ARBA00004123"/>
    </source>
</evidence>
<feature type="compositionally biased region" description="Low complexity" evidence="17">
    <location>
        <begin position="1"/>
        <end position="19"/>
    </location>
</feature>
<dbReference type="EMBL" id="GFWZ01000315">
    <property type="protein sequence ID" value="MBW20305.1"/>
    <property type="molecule type" value="Transcribed_RNA"/>
</dbReference>
<evidence type="ECO:0000256" key="7">
    <source>
        <dbReference type="ARBA" id="ARBA00022490"/>
    </source>
</evidence>
<dbReference type="GO" id="GO:0045944">
    <property type="term" value="P:positive regulation of transcription by RNA polymerase II"/>
    <property type="evidence" value="ECO:0007669"/>
    <property type="project" value="TreeGrafter"/>
</dbReference>
<feature type="domain" description="RING-type" evidence="18">
    <location>
        <begin position="184"/>
        <end position="225"/>
    </location>
</feature>
<sequence length="743" mass="85115">MEKSSKNTSSGSKGTTSSDGKAKQDGPNKYNRTSKHKENVYSRPEPARRPNPQRNRNAYDKRPRSRSGYATDRDRSEVAQIEKFEAISAIKQGSKKLSLNHLLNFTLTPPRVANEYRSGSWQGGRNVRKQKLPKYNKEQFLQANCQFVVKEEGDYSNHVEDPDKLVDWDLVEEIHLPSHQVPSCPICLYPPIAAKITRCGHIYCWACLLHYLSLSDKTWRKCPICYEAVHKNDLKSVVSTSKTTYSVGDNITMCLMKRKRGSVISKPANQFSISENPISLNDEASCFQKLLTVSRGDVEKIIKREYNELMTQLLKDKDVPEACFLESALELLQERKQSVIYSEVIEKDVFEYLTLDDKSENLSNTLNYNFQVDNHQIETMMDPFGDEEHEDNYYSQSENANKYSSTLNEEQTSSSVDENVTSDLNFSETSAIPSSSPKNNFQKQVKNQGKDYYYFYQAIDGQHIYLNALNVHMLVREYGSLEFCPHEITAKVVELEGVSMTELLRYRLRYLCHLPLTCEFQIVELQLKPLISPEVFDSFSDELNKRDLMRKRKAKEERRRERHIEREENKRLGKFPGVKYHLDSMSHFPSCSSSKNSVNLCTSDDPPLSESPSENLSAEQLIASEPSLADKKTNDTQAVKNDNQPASFAQMLREGKTKPQSVSCSPPKDQNKLETQKSTVSTPNSEEDYYEPVPVLHRQSIGDAIQAALDNLNQHNPIMENQETKKKKGRKTLLFSTSMNRRQ</sequence>
<evidence type="ECO:0000256" key="14">
    <source>
        <dbReference type="ARBA" id="ARBA00035131"/>
    </source>
</evidence>
<keyword evidence="12" id="KW-0862">Zinc</keyword>
<comment type="subcellular location">
    <subcellularLocation>
        <location evidence="3">Cytoplasm</location>
    </subcellularLocation>
    <subcellularLocation>
        <location evidence="2">Nucleus</location>
    </subcellularLocation>
</comment>
<feature type="region of interest" description="Disordered" evidence="17">
    <location>
        <begin position="1"/>
        <end position="75"/>
    </location>
</feature>
<keyword evidence="11" id="KW-0833">Ubl conjugation pathway</keyword>
<feature type="compositionally biased region" description="Polar residues" evidence="17">
    <location>
        <begin position="590"/>
        <end position="602"/>
    </location>
</feature>
<dbReference type="InterPro" id="IPR018957">
    <property type="entry name" value="Znf_C3HC4_RING-type"/>
</dbReference>
<keyword evidence="13" id="KW-0539">Nucleus</keyword>
<comment type="similarity">
    <text evidence="5">Belongs to the RNF10 family.</text>
</comment>
<dbReference type="PANTHER" id="PTHR12983">
    <property type="entry name" value="RING FINGER 10 FAMILY MEMBER"/>
    <property type="match status" value="1"/>
</dbReference>
<feature type="compositionally biased region" description="Low complexity" evidence="17">
    <location>
        <begin position="603"/>
        <end position="616"/>
    </location>
</feature>